<comment type="caution">
    <text evidence="1">The sequence shown here is derived from an EMBL/GenBank/DDBJ whole genome shotgun (WGS) entry which is preliminary data.</text>
</comment>
<gene>
    <name evidence="1" type="ORF">GOP47_0006744</name>
</gene>
<organism evidence="1 2">
    <name type="scientific">Adiantum capillus-veneris</name>
    <name type="common">Maidenhair fern</name>
    <dbReference type="NCBI Taxonomy" id="13818"/>
    <lineage>
        <taxon>Eukaryota</taxon>
        <taxon>Viridiplantae</taxon>
        <taxon>Streptophyta</taxon>
        <taxon>Embryophyta</taxon>
        <taxon>Tracheophyta</taxon>
        <taxon>Polypodiopsida</taxon>
        <taxon>Polypodiidae</taxon>
        <taxon>Polypodiales</taxon>
        <taxon>Pteridineae</taxon>
        <taxon>Pteridaceae</taxon>
        <taxon>Vittarioideae</taxon>
        <taxon>Adiantum</taxon>
    </lineage>
</organism>
<dbReference type="EMBL" id="JABFUD020000006">
    <property type="protein sequence ID" value="KAI5079073.1"/>
    <property type="molecule type" value="Genomic_DNA"/>
</dbReference>
<dbReference type="AlphaFoldDB" id="A0A9D4ZKJ9"/>
<accession>A0A9D4ZKJ9</accession>
<proteinExistence type="predicted"/>
<feature type="non-terminal residue" evidence="1">
    <location>
        <position position="1"/>
    </location>
</feature>
<dbReference type="Proteomes" id="UP000886520">
    <property type="component" value="Chromosome 6"/>
</dbReference>
<reference evidence="1" key="1">
    <citation type="submission" date="2021-01" db="EMBL/GenBank/DDBJ databases">
        <title>Adiantum capillus-veneris genome.</title>
        <authorList>
            <person name="Fang Y."/>
            <person name="Liao Q."/>
        </authorList>
    </citation>
    <scope>NUCLEOTIDE SEQUENCE</scope>
    <source>
        <strain evidence="1">H3</strain>
        <tissue evidence="1">Leaf</tissue>
    </source>
</reference>
<keyword evidence="2" id="KW-1185">Reference proteome</keyword>
<sequence>GAPLLGQARCHSALAPILGHTAMVREVALHRAAEKARDADTLDKRAVERVPVPDDLEGCTFRLLDTLRVKHAVKEVFVEFYGSGTWLPLSEVEPMSLTWPEVVHVLISDEPGGLSKNSG</sequence>
<evidence type="ECO:0000313" key="2">
    <source>
        <dbReference type="Proteomes" id="UP000886520"/>
    </source>
</evidence>
<name>A0A9D4ZKJ9_ADICA</name>
<evidence type="ECO:0000313" key="1">
    <source>
        <dbReference type="EMBL" id="KAI5079073.1"/>
    </source>
</evidence>
<protein>
    <submittedName>
        <fullName evidence="1">Uncharacterized protein</fullName>
    </submittedName>
</protein>